<gene>
    <name evidence="1" type="ORF">ACFFIP_16510</name>
</gene>
<reference evidence="1 2" key="1">
    <citation type="submission" date="2024-09" db="EMBL/GenBank/DDBJ databases">
        <authorList>
            <person name="Sun Q."/>
            <person name="Mori K."/>
        </authorList>
    </citation>
    <scope>NUCLEOTIDE SEQUENCE [LARGE SCALE GENOMIC DNA]</scope>
    <source>
        <strain evidence="1 2">CCM 7650</strain>
    </source>
</reference>
<proteinExistence type="predicted"/>
<evidence type="ECO:0000313" key="2">
    <source>
        <dbReference type="Proteomes" id="UP001589797"/>
    </source>
</evidence>
<organism evidence="1 2">
    <name type="scientific">Fontibacter flavus</name>
    <dbReference type="NCBI Taxonomy" id="654838"/>
    <lineage>
        <taxon>Bacteria</taxon>
        <taxon>Pseudomonadati</taxon>
        <taxon>Bacteroidota</taxon>
        <taxon>Cytophagia</taxon>
        <taxon>Cytophagales</taxon>
        <taxon>Cyclobacteriaceae</taxon>
        <taxon>Fontibacter</taxon>
    </lineage>
</organism>
<name>A0ABV6FWN0_9BACT</name>
<comment type="caution">
    <text evidence="1">The sequence shown here is derived from an EMBL/GenBank/DDBJ whole genome shotgun (WGS) entry which is preliminary data.</text>
</comment>
<dbReference type="Proteomes" id="UP001589797">
    <property type="component" value="Unassembled WGS sequence"/>
</dbReference>
<protein>
    <submittedName>
        <fullName evidence="1">Uncharacterized protein</fullName>
    </submittedName>
</protein>
<sequence>MSIKQLSFKEDALSGFGIIFQSLENLLQFTVCLQLFQFYLRSQIVISMEKNYH</sequence>
<dbReference type="EMBL" id="JBHLWI010000048">
    <property type="protein sequence ID" value="MFC0264292.1"/>
    <property type="molecule type" value="Genomic_DNA"/>
</dbReference>
<dbReference type="RefSeq" id="WP_382388817.1">
    <property type="nucleotide sequence ID" value="NZ_JBHLWI010000048.1"/>
</dbReference>
<keyword evidence="2" id="KW-1185">Reference proteome</keyword>
<accession>A0ABV6FWN0</accession>
<evidence type="ECO:0000313" key="1">
    <source>
        <dbReference type="EMBL" id="MFC0264292.1"/>
    </source>
</evidence>